<dbReference type="GO" id="GO:0030983">
    <property type="term" value="F:mismatched DNA binding"/>
    <property type="evidence" value="ECO:0007669"/>
    <property type="project" value="InterPro"/>
</dbReference>
<dbReference type="InterPro" id="IPR017261">
    <property type="entry name" value="DNA_mismatch_repair_MutS/MSH"/>
</dbReference>
<dbReference type="InterPro" id="IPR002711">
    <property type="entry name" value="HNH"/>
</dbReference>
<keyword evidence="6" id="KW-0234">DNA repair</keyword>
<dbReference type="SMART" id="SM00533">
    <property type="entry name" value="MUTSd"/>
    <property type="match status" value="1"/>
</dbReference>
<evidence type="ECO:0000256" key="2">
    <source>
        <dbReference type="ARBA" id="ARBA00022741"/>
    </source>
</evidence>
<sequence>MYDDYVAHFKKYSQLYGPKTAIFLQVGKFFEFYDILDPDPQTTCKEIADLLAIKLLNKGPTGREGLWSGIPTQSLHTFAMRLTLQGWTCVIFEESKDLRGKITRHMTRILSPGTHLETADSMESMFLATVWLQEELWKPPTFGASALDLTTGQSVSYQGTAVGRTDTWSADDLLQFFQVYPPRECVVYWSGQALTAPEEGFLRSRLALPTTAIHIKPAPSIATPDDTFMRIFKPKTLLPIREYLHLQSAPLCINSLASLLRFVDEHFPSFQEHLPKHGLWVPEESVYLGNNVLTQINFLDVLNLFMKTNTQMGRRAMRQRLLYPIRSIQTLEGRLEEITKISQMPKEKKQQIHSLLQKISDLPRIHRKIQTFKVSAADVLALEQSYVYTKKLLELLGGEQIDEYIKTFKVTFSTEKACRSNEDLFFLPDDKGPETAVAEKALAALNLEAEAILEKVRAWSSLPEAALKMEGYTVTGSKTTLQKIKTRLSHSTMTPSPYPGITVTDRKSGGNLNIPALEEVHTKIMRLREEIQGLFERELPPVCSAFADSSFEIWSFIEDWLAALDVTVTLERVCTERGFVRPELVDGSTGSIDIEGLRHPLIEAQATRLEYVKHSVTLDANGWLLYGMNASGKSSLMKSVGISVLLAQCGCFVPATRLRLSPYGSVFTRILNHDNLWAGLSSFAVEMTELREILLKVDSKSLVLGDEVCSGTESTSATSLVAAALTWLKDKQASFLFATHLHGLMNLKAVTDAVQVWHLRVRYDPKTGVLTYDRSLQKGAGSSMYGLEVARALNLPFEFLEKAQAFRHELLGTAPEDSDQTQSSWKVQRRACELCQHPLVSDIEIHHIRPQKEAGETGHFADGTHKDHLRNLIAVCQNCHDKHHAGLLDIQPVKQTSEGPVRVSDVLQQNDVKVIKSKWTVEQQATIINLLKQKPTAPLQRLLFELDEYHGIKMSSSTLQKIRKVGKM</sequence>
<protein>
    <recommendedName>
        <fullName evidence="11">DNA mismatch repair proteins mutS family domain-containing protein</fullName>
    </recommendedName>
</protein>
<dbReference type="Gene3D" id="3.40.1170.10">
    <property type="entry name" value="DNA repair protein MutS, domain I"/>
    <property type="match status" value="1"/>
</dbReference>
<feature type="domain" description="DNA mismatch repair proteins mutS family" evidence="9">
    <location>
        <begin position="620"/>
        <end position="808"/>
    </location>
</feature>
<dbReference type="SUPFAM" id="SSF48334">
    <property type="entry name" value="DNA repair protein MutS, domain III"/>
    <property type="match status" value="1"/>
</dbReference>
<accession>A0A6C0BA90</accession>
<evidence type="ECO:0000259" key="7">
    <source>
        <dbReference type="SMART" id="SM00507"/>
    </source>
</evidence>
<dbReference type="Pfam" id="PF05192">
    <property type="entry name" value="MutS_III"/>
    <property type="match status" value="1"/>
</dbReference>
<dbReference type="GO" id="GO:0005634">
    <property type="term" value="C:nucleus"/>
    <property type="evidence" value="ECO:0007669"/>
    <property type="project" value="TreeGrafter"/>
</dbReference>
<dbReference type="Pfam" id="PF01624">
    <property type="entry name" value="MutS_I"/>
    <property type="match status" value="1"/>
</dbReference>
<dbReference type="Pfam" id="PF01844">
    <property type="entry name" value="HNH"/>
    <property type="match status" value="1"/>
</dbReference>
<dbReference type="Gene3D" id="1.10.1420.10">
    <property type="match status" value="1"/>
</dbReference>
<evidence type="ECO:0000256" key="1">
    <source>
        <dbReference type="ARBA" id="ARBA00006271"/>
    </source>
</evidence>
<dbReference type="InterPro" id="IPR016151">
    <property type="entry name" value="DNA_mismatch_repair_MutS_N"/>
</dbReference>
<feature type="domain" description="DNA mismatch repair protein MutS core" evidence="8">
    <location>
        <begin position="296"/>
        <end position="605"/>
    </location>
</feature>
<dbReference type="CDD" id="cd00085">
    <property type="entry name" value="HNHc"/>
    <property type="match status" value="1"/>
</dbReference>
<dbReference type="PIRSF" id="PIRSF037677">
    <property type="entry name" value="DNA_mis_repair_Msh6"/>
    <property type="match status" value="1"/>
</dbReference>
<evidence type="ECO:0008006" key="11">
    <source>
        <dbReference type="Google" id="ProtNLM"/>
    </source>
</evidence>
<keyword evidence="5" id="KW-0238">DNA-binding</keyword>
<organism evidence="10">
    <name type="scientific">viral metagenome</name>
    <dbReference type="NCBI Taxonomy" id="1070528"/>
    <lineage>
        <taxon>unclassified sequences</taxon>
        <taxon>metagenomes</taxon>
        <taxon>organismal metagenomes</taxon>
    </lineage>
</organism>
<dbReference type="SMART" id="SM00534">
    <property type="entry name" value="MUTSac"/>
    <property type="match status" value="1"/>
</dbReference>
<dbReference type="EMBL" id="MN739107">
    <property type="protein sequence ID" value="QHS89175.1"/>
    <property type="molecule type" value="Genomic_DNA"/>
</dbReference>
<dbReference type="Gene3D" id="3.40.50.300">
    <property type="entry name" value="P-loop containing nucleotide triphosphate hydrolases"/>
    <property type="match status" value="1"/>
</dbReference>
<keyword evidence="4" id="KW-0067">ATP-binding</keyword>
<dbReference type="InterPro" id="IPR045076">
    <property type="entry name" value="MutS"/>
</dbReference>
<keyword evidence="2" id="KW-0547">Nucleotide-binding</keyword>
<dbReference type="InterPro" id="IPR007695">
    <property type="entry name" value="DNA_mismatch_repair_MutS-lik_N"/>
</dbReference>
<name>A0A6C0BA90_9ZZZZ</name>
<evidence type="ECO:0000256" key="6">
    <source>
        <dbReference type="ARBA" id="ARBA00023204"/>
    </source>
</evidence>
<dbReference type="GO" id="GO:0005524">
    <property type="term" value="F:ATP binding"/>
    <property type="evidence" value="ECO:0007669"/>
    <property type="project" value="UniProtKB-KW"/>
</dbReference>
<dbReference type="Gene3D" id="1.10.30.50">
    <property type="match status" value="1"/>
</dbReference>
<dbReference type="Pfam" id="PF00488">
    <property type="entry name" value="MutS_V"/>
    <property type="match status" value="1"/>
</dbReference>
<evidence type="ECO:0000259" key="8">
    <source>
        <dbReference type="SMART" id="SM00533"/>
    </source>
</evidence>
<dbReference type="InterPro" id="IPR003615">
    <property type="entry name" value="HNH_nuc"/>
</dbReference>
<dbReference type="GO" id="GO:0043504">
    <property type="term" value="P:mitochondrial DNA repair"/>
    <property type="evidence" value="ECO:0007669"/>
    <property type="project" value="TreeGrafter"/>
</dbReference>
<keyword evidence="3" id="KW-0227">DNA damage</keyword>
<dbReference type="GO" id="GO:0006298">
    <property type="term" value="P:mismatch repair"/>
    <property type="evidence" value="ECO:0007669"/>
    <property type="project" value="InterPro"/>
</dbReference>
<dbReference type="InterPro" id="IPR027417">
    <property type="entry name" value="P-loop_NTPase"/>
</dbReference>
<dbReference type="GO" id="GO:0005739">
    <property type="term" value="C:mitochondrion"/>
    <property type="evidence" value="ECO:0007669"/>
    <property type="project" value="TreeGrafter"/>
</dbReference>
<feature type="domain" description="HNH nuclease" evidence="7">
    <location>
        <begin position="821"/>
        <end position="881"/>
    </location>
</feature>
<dbReference type="InterPro" id="IPR036187">
    <property type="entry name" value="DNA_mismatch_repair_MutS_sf"/>
</dbReference>
<evidence type="ECO:0000259" key="9">
    <source>
        <dbReference type="SMART" id="SM00534"/>
    </source>
</evidence>
<evidence type="ECO:0000256" key="5">
    <source>
        <dbReference type="ARBA" id="ARBA00023125"/>
    </source>
</evidence>
<dbReference type="GO" id="GO:0008270">
    <property type="term" value="F:zinc ion binding"/>
    <property type="evidence" value="ECO:0007669"/>
    <property type="project" value="InterPro"/>
</dbReference>
<evidence type="ECO:0000313" key="10">
    <source>
        <dbReference type="EMBL" id="QHS89175.1"/>
    </source>
</evidence>
<dbReference type="AlphaFoldDB" id="A0A6C0BA90"/>
<dbReference type="SUPFAM" id="SSF52540">
    <property type="entry name" value="P-loop containing nucleoside triphosphate hydrolases"/>
    <property type="match status" value="1"/>
</dbReference>
<dbReference type="PANTHER" id="PTHR11361">
    <property type="entry name" value="DNA MISMATCH REPAIR PROTEIN MUTS FAMILY MEMBER"/>
    <property type="match status" value="1"/>
</dbReference>
<dbReference type="GO" id="GO:0140664">
    <property type="term" value="F:ATP-dependent DNA damage sensor activity"/>
    <property type="evidence" value="ECO:0007669"/>
    <property type="project" value="InterPro"/>
</dbReference>
<dbReference type="InterPro" id="IPR000432">
    <property type="entry name" value="DNA_mismatch_repair_MutS_C"/>
</dbReference>
<evidence type="ECO:0000256" key="3">
    <source>
        <dbReference type="ARBA" id="ARBA00022763"/>
    </source>
</evidence>
<dbReference type="PANTHER" id="PTHR11361:SF34">
    <property type="entry name" value="DNA MISMATCH REPAIR PROTEIN MSH1, MITOCHONDRIAL"/>
    <property type="match status" value="1"/>
</dbReference>
<dbReference type="SMART" id="SM00507">
    <property type="entry name" value="HNHc"/>
    <property type="match status" value="1"/>
</dbReference>
<dbReference type="InterPro" id="IPR007696">
    <property type="entry name" value="DNA_mismatch_repair_MutS_core"/>
</dbReference>
<comment type="similarity">
    <text evidence="1">Belongs to the DNA mismatch repair MutS family.</text>
</comment>
<dbReference type="GO" id="GO:0004519">
    <property type="term" value="F:endonuclease activity"/>
    <property type="evidence" value="ECO:0007669"/>
    <property type="project" value="InterPro"/>
</dbReference>
<evidence type="ECO:0000256" key="4">
    <source>
        <dbReference type="ARBA" id="ARBA00022840"/>
    </source>
</evidence>
<reference evidence="10" key="1">
    <citation type="journal article" date="2020" name="Nature">
        <title>Giant virus diversity and host interactions through global metagenomics.</title>
        <authorList>
            <person name="Schulz F."/>
            <person name="Roux S."/>
            <person name="Paez-Espino D."/>
            <person name="Jungbluth S."/>
            <person name="Walsh D.A."/>
            <person name="Denef V.J."/>
            <person name="McMahon K.D."/>
            <person name="Konstantinidis K.T."/>
            <person name="Eloe-Fadrosh E.A."/>
            <person name="Kyrpides N.C."/>
            <person name="Woyke T."/>
        </authorList>
    </citation>
    <scope>NUCLEOTIDE SEQUENCE</scope>
    <source>
        <strain evidence="10">GVMAG-M-3300010158-60</strain>
    </source>
</reference>
<dbReference type="SUPFAM" id="SSF55271">
    <property type="entry name" value="DNA repair protein MutS, domain I"/>
    <property type="match status" value="1"/>
</dbReference>
<proteinExistence type="inferred from homology"/>